<dbReference type="Proteomes" id="UP000183832">
    <property type="component" value="Unassembled WGS sequence"/>
</dbReference>
<evidence type="ECO:0000313" key="1">
    <source>
        <dbReference type="EMBL" id="CRK98935.1"/>
    </source>
</evidence>
<organism evidence="1 2">
    <name type="scientific">Clunio marinus</name>
    <dbReference type="NCBI Taxonomy" id="568069"/>
    <lineage>
        <taxon>Eukaryota</taxon>
        <taxon>Metazoa</taxon>
        <taxon>Ecdysozoa</taxon>
        <taxon>Arthropoda</taxon>
        <taxon>Hexapoda</taxon>
        <taxon>Insecta</taxon>
        <taxon>Pterygota</taxon>
        <taxon>Neoptera</taxon>
        <taxon>Endopterygota</taxon>
        <taxon>Diptera</taxon>
        <taxon>Nematocera</taxon>
        <taxon>Chironomoidea</taxon>
        <taxon>Chironomidae</taxon>
        <taxon>Clunio</taxon>
    </lineage>
</organism>
<proteinExistence type="predicted"/>
<dbReference type="AlphaFoldDB" id="A0A1J1IF89"/>
<accession>A0A1J1IF89</accession>
<evidence type="ECO:0000313" key="2">
    <source>
        <dbReference type="Proteomes" id="UP000183832"/>
    </source>
</evidence>
<gene>
    <name evidence="1" type="ORF">CLUMA_CG012251</name>
</gene>
<keyword evidence="2" id="KW-1185">Reference proteome</keyword>
<sequence>MDVFPTKESLTVTESFEFIIPYAYYDTNECLEEDHRGKLSRYIIHWKRNKTCWACIRTKR</sequence>
<name>A0A1J1IF89_9DIPT</name>
<dbReference type="EMBL" id="CVRI01000048">
    <property type="protein sequence ID" value="CRK98935.1"/>
    <property type="molecule type" value="Genomic_DNA"/>
</dbReference>
<protein>
    <submittedName>
        <fullName evidence="1">CLUMA_CG012251, isoform A</fullName>
    </submittedName>
</protein>
<reference evidence="1 2" key="1">
    <citation type="submission" date="2015-04" db="EMBL/GenBank/DDBJ databases">
        <authorList>
            <person name="Syromyatnikov M.Y."/>
            <person name="Popov V.N."/>
        </authorList>
    </citation>
    <scope>NUCLEOTIDE SEQUENCE [LARGE SCALE GENOMIC DNA]</scope>
</reference>